<name>A0A0E9SQP0_ANGAN</name>
<reference evidence="1" key="1">
    <citation type="submission" date="2014-11" db="EMBL/GenBank/DDBJ databases">
        <authorList>
            <person name="Amaro Gonzalez C."/>
        </authorList>
    </citation>
    <scope>NUCLEOTIDE SEQUENCE</scope>
</reference>
<organism evidence="1">
    <name type="scientific">Anguilla anguilla</name>
    <name type="common">European freshwater eel</name>
    <name type="synonym">Muraena anguilla</name>
    <dbReference type="NCBI Taxonomy" id="7936"/>
    <lineage>
        <taxon>Eukaryota</taxon>
        <taxon>Metazoa</taxon>
        <taxon>Chordata</taxon>
        <taxon>Craniata</taxon>
        <taxon>Vertebrata</taxon>
        <taxon>Euteleostomi</taxon>
        <taxon>Actinopterygii</taxon>
        <taxon>Neopterygii</taxon>
        <taxon>Teleostei</taxon>
        <taxon>Anguilliformes</taxon>
        <taxon>Anguillidae</taxon>
        <taxon>Anguilla</taxon>
    </lineage>
</organism>
<dbReference type="EMBL" id="GBXM01065764">
    <property type="protein sequence ID" value="JAH42813.1"/>
    <property type="molecule type" value="Transcribed_RNA"/>
</dbReference>
<reference evidence="1" key="2">
    <citation type="journal article" date="2015" name="Fish Shellfish Immunol.">
        <title>Early steps in the European eel (Anguilla anguilla)-Vibrio vulnificus interaction in the gills: Role of the RtxA13 toxin.</title>
        <authorList>
            <person name="Callol A."/>
            <person name="Pajuelo D."/>
            <person name="Ebbesson L."/>
            <person name="Teles M."/>
            <person name="MacKenzie S."/>
            <person name="Amaro C."/>
        </authorList>
    </citation>
    <scope>NUCLEOTIDE SEQUENCE</scope>
</reference>
<sequence length="20" mass="2411">MYISVTEFDISDVRQLQKTH</sequence>
<proteinExistence type="predicted"/>
<dbReference type="AlphaFoldDB" id="A0A0E9SQP0"/>
<accession>A0A0E9SQP0</accession>
<evidence type="ECO:0000313" key="1">
    <source>
        <dbReference type="EMBL" id="JAH42813.1"/>
    </source>
</evidence>
<protein>
    <submittedName>
        <fullName evidence="1">Uncharacterized protein</fullName>
    </submittedName>
</protein>